<name>A0A5J6L177_9MICO</name>
<dbReference type="KEGG" id="mlz:F6J85_03420"/>
<proteinExistence type="predicted"/>
<organism evidence="6 7">
    <name type="scientific">Microbacterium lushaniae</name>
    <dbReference type="NCBI Taxonomy" id="2614639"/>
    <lineage>
        <taxon>Bacteria</taxon>
        <taxon>Bacillati</taxon>
        <taxon>Actinomycetota</taxon>
        <taxon>Actinomycetes</taxon>
        <taxon>Micrococcales</taxon>
        <taxon>Microbacteriaceae</taxon>
        <taxon>Microbacterium</taxon>
    </lineage>
</organism>
<evidence type="ECO:0000256" key="4">
    <source>
        <dbReference type="PROSITE-ProRule" id="PRU00335"/>
    </source>
</evidence>
<dbReference type="SUPFAM" id="SSF48498">
    <property type="entry name" value="Tetracyclin repressor-like, C-terminal domain"/>
    <property type="match status" value="1"/>
</dbReference>
<evidence type="ECO:0000259" key="5">
    <source>
        <dbReference type="PROSITE" id="PS50977"/>
    </source>
</evidence>
<keyword evidence="3" id="KW-0804">Transcription</keyword>
<dbReference type="InterPro" id="IPR009057">
    <property type="entry name" value="Homeodomain-like_sf"/>
</dbReference>
<dbReference type="InterPro" id="IPR001647">
    <property type="entry name" value="HTH_TetR"/>
</dbReference>
<dbReference type="Gene3D" id="1.10.357.10">
    <property type="entry name" value="Tetracycline Repressor, domain 2"/>
    <property type="match status" value="1"/>
</dbReference>
<evidence type="ECO:0000256" key="1">
    <source>
        <dbReference type="ARBA" id="ARBA00023015"/>
    </source>
</evidence>
<evidence type="ECO:0000256" key="2">
    <source>
        <dbReference type="ARBA" id="ARBA00023125"/>
    </source>
</evidence>
<keyword evidence="7" id="KW-1185">Reference proteome</keyword>
<dbReference type="InterPro" id="IPR050109">
    <property type="entry name" value="HTH-type_TetR-like_transc_reg"/>
</dbReference>
<evidence type="ECO:0000313" key="6">
    <source>
        <dbReference type="EMBL" id="QEW02238.1"/>
    </source>
</evidence>
<dbReference type="GO" id="GO:0003700">
    <property type="term" value="F:DNA-binding transcription factor activity"/>
    <property type="evidence" value="ECO:0007669"/>
    <property type="project" value="TreeGrafter"/>
</dbReference>
<evidence type="ECO:0000256" key="3">
    <source>
        <dbReference type="ARBA" id="ARBA00023163"/>
    </source>
</evidence>
<dbReference type="EMBL" id="CP044232">
    <property type="protein sequence ID" value="QEW02238.1"/>
    <property type="molecule type" value="Genomic_DNA"/>
</dbReference>
<keyword evidence="2 4" id="KW-0238">DNA-binding</keyword>
<feature type="domain" description="HTH tetR-type" evidence="5">
    <location>
        <begin position="6"/>
        <end position="66"/>
    </location>
</feature>
<dbReference type="InterPro" id="IPR025996">
    <property type="entry name" value="MT1864/Rv1816-like_C"/>
</dbReference>
<gene>
    <name evidence="6" type="ORF">F6J85_03420</name>
</gene>
<dbReference type="PROSITE" id="PS50977">
    <property type="entry name" value="HTH_TETR_2"/>
    <property type="match status" value="1"/>
</dbReference>
<dbReference type="PANTHER" id="PTHR30055">
    <property type="entry name" value="HTH-TYPE TRANSCRIPTIONAL REGULATOR RUTR"/>
    <property type="match status" value="1"/>
</dbReference>
<dbReference type="Gene3D" id="1.10.10.60">
    <property type="entry name" value="Homeodomain-like"/>
    <property type="match status" value="1"/>
</dbReference>
<dbReference type="InterPro" id="IPR036271">
    <property type="entry name" value="Tet_transcr_reg_TetR-rel_C_sf"/>
</dbReference>
<accession>A0A5J6L177</accession>
<feature type="DNA-binding region" description="H-T-H motif" evidence="4">
    <location>
        <begin position="29"/>
        <end position="48"/>
    </location>
</feature>
<dbReference type="Pfam" id="PF13305">
    <property type="entry name" value="TetR_C_33"/>
    <property type="match status" value="1"/>
</dbReference>
<dbReference type="Proteomes" id="UP000325516">
    <property type="component" value="Chromosome"/>
</dbReference>
<protein>
    <submittedName>
        <fullName evidence="6">TetR/AcrR family transcriptional regulator</fullName>
    </submittedName>
</protein>
<dbReference type="GO" id="GO:0000976">
    <property type="term" value="F:transcription cis-regulatory region binding"/>
    <property type="evidence" value="ECO:0007669"/>
    <property type="project" value="TreeGrafter"/>
</dbReference>
<keyword evidence="1" id="KW-0805">Transcription regulation</keyword>
<reference evidence="7" key="1">
    <citation type="submission" date="2019-09" db="EMBL/GenBank/DDBJ databases">
        <title>Mumia zhuanghuii sp. nov. isolated from the intestinal contents of plateau pika (Ochotona curzoniae) in the Qinghai-Tibet plateau of China.</title>
        <authorList>
            <person name="Tian Z."/>
        </authorList>
    </citation>
    <scope>NUCLEOTIDE SEQUENCE [LARGE SCALE GENOMIC DNA]</scope>
    <source>
        <strain evidence="7">L-031</strain>
    </source>
</reference>
<sequence>MPTPERTSLEQIVAAARELLETGGPARVTMQAVAGRVGVRAPSLYKRVRDREALLALVATASADDLNRRLAASDGSLEALARAYRAFAREHPEGFRLLLTPVAAGRTVDEVGETVVRAAAGVVGEQHALEAARLVTAWATGFLTMELSGAFRMGGDVDDAFAYGLDRILAGLEMRPGQAQGS</sequence>
<dbReference type="SUPFAM" id="SSF46689">
    <property type="entry name" value="Homeodomain-like"/>
    <property type="match status" value="1"/>
</dbReference>
<dbReference type="AlphaFoldDB" id="A0A5J6L177"/>
<dbReference type="PANTHER" id="PTHR30055:SF239">
    <property type="entry name" value="TRANSCRIPTIONAL REGULATORY PROTEIN"/>
    <property type="match status" value="1"/>
</dbReference>
<evidence type="ECO:0000313" key="7">
    <source>
        <dbReference type="Proteomes" id="UP000325516"/>
    </source>
</evidence>
<dbReference type="RefSeq" id="WP_150923831.1">
    <property type="nucleotide sequence ID" value="NZ_CP044232.1"/>
</dbReference>
<dbReference type="Pfam" id="PF00440">
    <property type="entry name" value="TetR_N"/>
    <property type="match status" value="1"/>
</dbReference>